<proteinExistence type="predicted"/>
<sequence>MNRQLAHYPYHVGQMVYVGKMICAERWQSLSIPKGASVSFNAEKFATEKQRAHFTDEFLKKDKNK</sequence>
<reference evidence="1" key="1">
    <citation type="submission" date="2022-09" db="EMBL/GenBank/DDBJ databases">
        <authorList>
            <person name="Yuan C."/>
            <person name="Ke Z."/>
        </authorList>
    </citation>
    <scope>NUCLEOTIDE SEQUENCE</scope>
    <source>
        <strain evidence="1">LB-8</strain>
    </source>
</reference>
<organism evidence="1 2">
    <name type="scientific">Paraflavisolibacter caeni</name>
    <dbReference type="NCBI Taxonomy" id="2982496"/>
    <lineage>
        <taxon>Bacteria</taxon>
        <taxon>Pseudomonadati</taxon>
        <taxon>Bacteroidota</taxon>
        <taxon>Chitinophagia</taxon>
        <taxon>Chitinophagales</taxon>
        <taxon>Chitinophagaceae</taxon>
        <taxon>Paraflavisolibacter</taxon>
    </lineage>
</organism>
<accession>A0A9X2XZN2</accession>
<name>A0A9X2XZN2_9BACT</name>
<evidence type="ECO:0000313" key="1">
    <source>
        <dbReference type="EMBL" id="MCU7551875.1"/>
    </source>
</evidence>
<dbReference type="EMBL" id="JAOTIF010000024">
    <property type="protein sequence ID" value="MCU7551875.1"/>
    <property type="molecule type" value="Genomic_DNA"/>
</dbReference>
<dbReference type="InterPro" id="IPR011466">
    <property type="entry name" value="DUF1572"/>
</dbReference>
<dbReference type="Proteomes" id="UP001155483">
    <property type="component" value="Unassembled WGS sequence"/>
</dbReference>
<dbReference type="AlphaFoldDB" id="A0A9X2XZN2"/>
<evidence type="ECO:0000313" key="2">
    <source>
        <dbReference type="Proteomes" id="UP001155483"/>
    </source>
</evidence>
<dbReference type="RefSeq" id="WP_279299319.1">
    <property type="nucleotide sequence ID" value="NZ_JAOTIF010000024.1"/>
</dbReference>
<gene>
    <name evidence="1" type="ORF">OCK74_22335</name>
</gene>
<comment type="caution">
    <text evidence="1">The sequence shown here is derived from an EMBL/GenBank/DDBJ whole genome shotgun (WGS) entry which is preliminary data.</text>
</comment>
<protein>
    <submittedName>
        <fullName evidence="1">DUF1572 domain-containing protein</fullName>
    </submittedName>
</protein>
<keyword evidence="2" id="KW-1185">Reference proteome</keyword>
<reference evidence="1" key="2">
    <citation type="submission" date="2023-04" db="EMBL/GenBank/DDBJ databases">
        <title>Paracnuella aquatica gen. nov., sp. nov., a member of the family Chitinophagaceae isolated from a hot spring.</title>
        <authorList>
            <person name="Wang C."/>
        </authorList>
    </citation>
    <scope>NUCLEOTIDE SEQUENCE</scope>
    <source>
        <strain evidence="1">LB-8</strain>
    </source>
</reference>
<dbReference type="Pfam" id="PF07609">
    <property type="entry name" value="DUF1572"/>
    <property type="match status" value="1"/>
</dbReference>